<evidence type="ECO:0000313" key="3">
    <source>
        <dbReference type="Proteomes" id="UP000220691"/>
    </source>
</evidence>
<evidence type="ECO:0000259" key="1">
    <source>
        <dbReference type="Pfam" id="PF17989"/>
    </source>
</evidence>
<reference evidence="2 3" key="1">
    <citation type="submission" date="2017-09" db="EMBL/GenBank/DDBJ databases">
        <title>Large-scale bioinformatics analysis of Bacillus genomes uncovers conserved roles of natural products in bacterial physiology.</title>
        <authorList>
            <consortium name="Agbiome Team Llc"/>
            <person name="Bleich R.M."/>
            <person name="Kirk G.J."/>
            <person name="Santa Maria K.C."/>
            <person name="Allen S.E."/>
            <person name="Farag S."/>
            <person name="Shank E.A."/>
            <person name="Bowers A."/>
        </authorList>
    </citation>
    <scope>NUCLEOTIDE SEQUENCE [LARGE SCALE GENOMIC DNA]</scope>
    <source>
        <strain evidence="2 3">AFS027647</strain>
    </source>
</reference>
<dbReference type="SUPFAM" id="SSF53067">
    <property type="entry name" value="Actin-like ATPase domain"/>
    <property type="match status" value="2"/>
</dbReference>
<dbReference type="CDD" id="cd24021">
    <property type="entry name" value="ASKHA_NBD_ParM_Psk41-like"/>
    <property type="match status" value="1"/>
</dbReference>
<proteinExistence type="predicted"/>
<dbReference type="InterPro" id="IPR040607">
    <property type="entry name" value="ALP_N"/>
</dbReference>
<comment type="caution">
    <text evidence="2">The sequence shown here is derived from an EMBL/GenBank/DDBJ whole genome shotgun (WGS) entry which is preliminary data.</text>
</comment>
<dbReference type="Proteomes" id="UP000220691">
    <property type="component" value="Unassembled WGS sequence"/>
</dbReference>
<evidence type="ECO:0000313" key="2">
    <source>
        <dbReference type="EMBL" id="PEN95079.1"/>
    </source>
</evidence>
<dbReference type="RefSeq" id="WP_098126935.1">
    <property type="nucleotide sequence ID" value="NZ_CP090086.1"/>
</dbReference>
<accession>A0A9X6UAJ4</accession>
<dbReference type="AlphaFoldDB" id="A0A9X6UAJ4"/>
<organism evidence="2 3">
    <name type="scientific">Bacillus cereus</name>
    <dbReference type="NCBI Taxonomy" id="1396"/>
    <lineage>
        <taxon>Bacteria</taxon>
        <taxon>Bacillati</taxon>
        <taxon>Bacillota</taxon>
        <taxon>Bacilli</taxon>
        <taxon>Bacillales</taxon>
        <taxon>Bacillaceae</taxon>
        <taxon>Bacillus</taxon>
        <taxon>Bacillus cereus group</taxon>
    </lineage>
</organism>
<dbReference type="InterPro" id="IPR043129">
    <property type="entry name" value="ATPase_NBD"/>
</dbReference>
<dbReference type="Gene3D" id="3.30.420.40">
    <property type="match status" value="1"/>
</dbReference>
<gene>
    <name evidence="2" type="ORF">CN553_16990</name>
</gene>
<feature type="domain" description="Actin-like protein N-terminal" evidence="1">
    <location>
        <begin position="16"/>
        <end position="164"/>
    </location>
</feature>
<name>A0A9X6UAJ4_BACCE</name>
<dbReference type="Pfam" id="PF17989">
    <property type="entry name" value="ALP_N"/>
    <property type="match status" value="1"/>
</dbReference>
<protein>
    <recommendedName>
        <fullName evidence="1">Actin-like protein N-terminal domain-containing protein</fullName>
    </recommendedName>
</protein>
<sequence>MVNVLRTEVIESLYTLDLGNGFSKRKFNDKGLVEVDSSVIAQKPTGYNSSNLDTYSLNKTDLFYLGRDVIKTKLKPQRAQTIDKADRYFSERYELMLYAFIAKDFPTAKEIKIPILGLMLPNEHYAQCEEKLKQKYTGSKVITVSGVDVTINITDVLVLPQPLGSYMYALSEKKIKKEEEVLVCDGGAGTFDPAVVTNNFVTDDNYSNEGVDNAYIKIRKRLIELYGELPYFKTLSNIPLILQHGVLKDGDLHPIAEDKVIVKILDQHLESIFEYLLENQYNITSYGKVLWTGGLASLHKDRLASKPNQNFVILGEEGQEANVLGLWKMISAAYRSKGGAPLDDGTKETSNVN</sequence>
<dbReference type="EMBL" id="NUAN01000100">
    <property type="protein sequence ID" value="PEN95079.1"/>
    <property type="molecule type" value="Genomic_DNA"/>
</dbReference>